<organism evidence="1 2">
    <name type="scientific">Brevundimonas abyssalis TAR-001</name>
    <dbReference type="NCBI Taxonomy" id="1391729"/>
    <lineage>
        <taxon>Bacteria</taxon>
        <taxon>Pseudomonadati</taxon>
        <taxon>Pseudomonadota</taxon>
        <taxon>Alphaproteobacteria</taxon>
        <taxon>Caulobacterales</taxon>
        <taxon>Caulobacteraceae</taxon>
        <taxon>Brevundimonas</taxon>
    </lineage>
</organism>
<accession>A0A8E0TS26</accession>
<evidence type="ECO:0000313" key="2">
    <source>
        <dbReference type="Proteomes" id="UP000016569"/>
    </source>
</evidence>
<dbReference type="SUPFAM" id="SSF53756">
    <property type="entry name" value="UDP-Glycosyltransferase/glycogen phosphorylase"/>
    <property type="match status" value="1"/>
</dbReference>
<dbReference type="Proteomes" id="UP000016569">
    <property type="component" value="Unassembled WGS sequence"/>
</dbReference>
<sequence>MTMAVPYDAEVFDRVDGLIATTQTWRDLLVKRDEDDEARAILKDWYGDGPDLIRKPVFYVGQACDPGFRQPMPRRTLRFRHAFTNGDAIGYFGRIAPATMPTIAMTGVMDVARFFPQLQFIYGGFVRKPVTNQIGLQVPPIAYDDMPAAIAACTAVVGNEEKDADFLGSGKIIDAMAVGTPVLAKLNPVRLEQLGEDYPLFYRDRWEAALKLHELVTGGGPFRQLIADFMVKRLELHHPDEVGRRLYEAWRSL</sequence>
<reference evidence="2" key="1">
    <citation type="journal article" date="2013" name="Genome Announc.">
        <title>Draft Genome Sequence of the Dimorphic Prosthecate Bacterium Brevundimonas abyssalis TAR-001T.</title>
        <authorList>
            <person name="Tsubouchi T."/>
            <person name="Nishi S."/>
            <person name="Usui K."/>
            <person name="Shimane Y."/>
            <person name="Takaki Y."/>
            <person name="Maruyama T."/>
            <person name="Hatada Y."/>
        </authorList>
    </citation>
    <scope>NUCLEOTIDE SEQUENCE [LARGE SCALE GENOMIC DNA]</scope>
    <source>
        <strain evidence="2">TAR-001</strain>
    </source>
</reference>
<dbReference type="AlphaFoldDB" id="A0A8E0TS26"/>
<evidence type="ECO:0000313" key="1">
    <source>
        <dbReference type="EMBL" id="GAD59919.1"/>
    </source>
</evidence>
<gene>
    <name evidence="1" type="ORF">MBEBAB_2169</name>
</gene>
<protein>
    <submittedName>
        <fullName evidence="1">Uncharacterized protein</fullName>
    </submittedName>
</protein>
<name>A0A8E0TS26_9CAUL</name>
<dbReference type="EMBL" id="BATC01000044">
    <property type="protein sequence ID" value="GAD59919.1"/>
    <property type="molecule type" value="Genomic_DNA"/>
</dbReference>
<proteinExistence type="predicted"/>
<comment type="caution">
    <text evidence="1">The sequence shown here is derived from an EMBL/GenBank/DDBJ whole genome shotgun (WGS) entry which is preliminary data.</text>
</comment>
<keyword evidence="2" id="KW-1185">Reference proteome</keyword>